<dbReference type="EMBL" id="LILC01000019">
    <property type="protein sequence ID" value="KOO43888.1"/>
    <property type="molecule type" value="Genomic_DNA"/>
</dbReference>
<keyword evidence="1" id="KW-1133">Transmembrane helix</keyword>
<dbReference type="RefSeq" id="WP_053402087.1">
    <property type="nucleotide sequence ID" value="NZ_JAUKEN010000001.1"/>
</dbReference>
<feature type="transmembrane region" description="Helical" evidence="1">
    <location>
        <begin position="83"/>
        <end position="103"/>
    </location>
</feature>
<evidence type="ECO:0000256" key="1">
    <source>
        <dbReference type="SAM" id="Phobius"/>
    </source>
</evidence>
<accession>A0A0M0KZQ6</accession>
<keyword evidence="3" id="KW-1185">Reference proteome</keyword>
<evidence type="ECO:0000313" key="2">
    <source>
        <dbReference type="EMBL" id="KOO43888.1"/>
    </source>
</evidence>
<proteinExistence type="predicted"/>
<feature type="transmembrane region" description="Helical" evidence="1">
    <location>
        <begin position="139"/>
        <end position="155"/>
    </location>
</feature>
<feature type="transmembrane region" description="Helical" evidence="1">
    <location>
        <begin position="162"/>
        <end position="180"/>
    </location>
</feature>
<comment type="caution">
    <text evidence="2">The sequence shown here is derived from an EMBL/GenBank/DDBJ whole genome shotgun (WGS) entry which is preliminary data.</text>
</comment>
<dbReference type="PATRIC" id="fig|284581.3.peg.3911"/>
<gene>
    <name evidence="2" type="ORF">AMD01_14200</name>
</gene>
<reference evidence="3" key="1">
    <citation type="submission" date="2015-08" db="EMBL/GenBank/DDBJ databases">
        <title>Fjat-14210 dsm16467.</title>
        <authorList>
            <person name="Liu B."/>
            <person name="Wang J."/>
            <person name="Zhu Y."/>
            <person name="Liu G."/>
            <person name="Chen Q."/>
            <person name="Chen Z."/>
            <person name="Lan J."/>
            <person name="Che J."/>
            <person name="Ge C."/>
            <person name="Shi H."/>
            <person name="Pan Z."/>
            <person name="Liu X."/>
        </authorList>
    </citation>
    <scope>NUCLEOTIDE SEQUENCE [LARGE SCALE GENOMIC DNA]</scope>
    <source>
        <strain evidence="3">DSM 16467</strain>
    </source>
</reference>
<dbReference type="AlphaFoldDB" id="A0A0M0KZQ6"/>
<organism evidence="2 3">
    <name type="scientific">Priestia koreensis</name>
    <dbReference type="NCBI Taxonomy" id="284581"/>
    <lineage>
        <taxon>Bacteria</taxon>
        <taxon>Bacillati</taxon>
        <taxon>Bacillota</taxon>
        <taxon>Bacilli</taxon>
        <taxon>Bacillales</taxon>
        <taxon>Bacillaceae</taxon>
        <taxon>Priestia</taxon>
    </lineage>
</organism>
<name>A0A0M0KZQ6_9BACI</name>
<sequence length="181" mass="20588">MPNQKEKNEIIVNEILFWKENRLLPAHFCDYLLTLYTGGNNDFDEKESKPKRSQTLSINLFTSLILLFLPILLLVTYFTELSFVLQMVMSSIFILFCLTGLLLLKRSALVRHTSLTAMAVVLLVFSSNLSFTYFPHNLGALKGLLFLNCLIWFVMGRKFSLLYFQIAGIVASCGVGISFLL</sequence>
<protein>
    <submittedName>
        <fullName evidence="2">Uncharacterized protein</fullName>
    </submittedName>
</protein>
<evidence type="ECO:0000313" key="3">
    <source>
        <dbReference type="Proteomes" id="UP000037558"/>
    </source>
</evidence>
<feature type="transmembrane region" description="Helical" evidence="1">
    <location>
        <begin position="56"/>
        <end position="77"/>
    </location>
</feature>
<dbReference type="STRING" id="284581.AMD01_14200"/>
<feature type="transmembrane region" description="Helical" evidence="1">
    <location>
        <begin position="115"/>
        <end position="133"/>
    </location>
</feature>
<keyword evidence="1" id="KW-0472">Membrane</keyword>
<dbReference type="Proteomes" id="UP000037558">
    <property type="component" value="Unassembled WGS sequence"/>
</dbReference>
<keyword evidence="1" id="KW-0812">Transmembrane</keyword>
<dbReference type="OrthoDB" id="2380880at2"/>